<organism evidence="3 4">
    <name type="scientific">Pristionchus mayeri</name>
    <dbReference type="NCBI Taxonomy" id="1317129"/>
    <lineage>
        <taxon>Eukaryota</taxon>
        <taxon>Metazoa</taxon>
        <taxon>Ecdysozoa</taxon>
        <taxon>Nematoda</taxon>
        <taxon>Chromadorea</taxon>
        <taxon>Rhabditida</taxon>
        <taxon>Rhabditina</taxon>
        <taxon>Diplogasteromorpha</taxon>
        <taxon>Diplogasteroidea</taxon>
        <taxon>Neodiplogasteridae</taxon>
        <taxon>Pristionchus</taxon>
    </lineage>
</organism>
<feature type="domain" description="N-acetyltransferase" evidence="1">
    <location>
        <begin position="11"/>
        <end position="69"/>
    </location>
</feature>
<dbReference type="EMBL" id="BTRK01000006">
    <property type="protein sequence ID" value="GMR61843.1"/>
    <property type="molecule type" value="Genomic_DNA"/>
</dbReference>
<dbReference type="CDD" id="cd04301">
    <property type="entry name" value="NAT_SF"/>
    <property type="match status" value="1"/>
</dbReference>
<dbReference type="EMBL" id="BTRK01000006">
    <property type="protein sequence ID" value="GMR61838.1"/>
    <property type="molecule type" value="Genomic_DNA"/>
</dbReference>
<dbReference type="Proteomes" id="UP001328107">
    <property type="component" value="Unassembled WGS sequence"/>
</dbReference>
<feature type="non-terminal residue" evidence="3">
    <location>
        <position position="1"/>
    </location>
</feature>
<dbReference type="SUPFAM" id="SSF55729">
    <property type="entry name" value="Acyl-CoA N-acyltransferases (Nat)"/>
    <property type="match status" value="1"/>
</dbReference>
<gene>
    <name evidence="2" type="ORF">PMAYCL1PPCAC_32033</name>
    <name evidence="3" type="ORF">PMAYCL1PPCAC_32038</name>
</gene>
<keyword evidence="4" id="KW-1185">Reference proteome</keyword>
<proteinExistence type="predicted"/>
<dbReference type="InterPro" id="IPR052729">
    <property type="entry name" value="Acyl/Acetyltrans_Enzymes"/>
</dbReference>
<dbReference type="Pfam" id="PF00583">
    <property type="entry name" value="Acetyltransf_1"/>
    <property type="match status" value="1"/>
</dbReference>
<dbReference type="GO" id="GO:0016747">
    <property type="term" value="F:acyltransferase activity, transferring groups other than amino-acyl groups"/>
    <property type="evidence" value="ECO:0007669"/>
    <property type="project" value="InterPro"/>
</dbReference>
<comment type="caution">
    <text evidence="3">The sequence shown here is derived from an EMBL/GenBank/DDBJ whole genome shotgun (WGS) entry which is preliminary data.</text>
</comment>
<evidence type="ECO:0000313" key="2">
    <source>
        <dbReference type="EMBL" id="GMR61838.1"/>
    </source>
</evidence>
<dbReference type="InterPro" id="IPR000182">
    <property type="entry name" value="GNAT_dom"/>
</dbReference>
<dbReference type="PANTHER" id="PTHR47237:SF1">
    <property type="entry name" value="SLL0310 PROTEIN"/>
    <property type="match status" value="1"/>
</dbReference>
<evidence type="ECO:0000259" key="1">
    <source>
        <dbReference type="Pfam" id="PF00583"/>
    </source>
</evidence>
<evidence type="ECO:0000313" key="4">
    <source>
        <dbReference type="Proteomes" id="UP001328107"/>
    </source>
</evidence>
<evidence type="ECO:0000313" key="3">
    <source>
        <dbReference type="EMBL" id="GMR61843.1"/>
    </source>
</evidence>
<sequence length="130" mass="14748">ALSLLPTLPNTRCVFAKKDDDGSFLGCVVWNEYDEMAWIGMYICVPEVRGRGIGSSIWKRAIERIRATGRTLGLRGVQEMADKYAARETPFEVSRLRFNTASSEELRTVSYMFTLVIKTSNKKTLDNMDN</sequence>
<accession>A0AAN5ID35</accession>
<protein>
    <recommendedName>
        <fullName evidence="1">N-acetyltransferase domain-containing protein</fullName>
    </recommendedName>
</protein>
<dbReference type="Gene3D" id="3.40.630.30">
    <property type="match status" value="1"/>
</dbReference>
<dbReference type="AlphaFoldDB" id="A0AAN5ID35"/>
<name>A0AAN5ID35_9BILA</name>
<dbReference type="PANTHER" id="PTHR47237">
    <property type="entry name" value="SLL0310 PROTEIN"/>
    <property type="match status" value="1"/>
</dbReference>
<dbReference type="InterPro" id="IPR016181">
    <property type="entry name" value="Acyl_CoA_acyltransferase"/>
</dbReference>
<reference evidence="4" key="1">
    <citation type="submission" date="2022-10" db="EMBL/GenBank/DDBJ databases">
        <title>Genome assembly of Pristionchus species.</title>
        <authorList>
            <person name="Yoshida K."/>
            <person name="Sommer R.J."/>
        </authorList>
    </citation>
    <scope>NUCLEOTIDE SEQUENCE [LARGE SCALE GENOMIC DNA]</scope>
    <source>
        <strain evidence="2 4">RS5460</strain>
    </source>
</reference>
<reference evidence="3" key="2">
    <citation type="submission" date="2023-06" db="EMBL/GenBank/DDBJ databases">
        <title>Genome assembly of Pristionchus species.</title>
        <authorList>
            <person name="Yoshida K."/>
            <person name="Sommer R.J."/>
        </authorList>
    </citation>
    <scope>NUCLEOTIDE SEQUENCE</scope>
    <source>
        <strain evidence="3">RS5460</strain>
    </source>
</reference>